<evidence type="ECO:0000256" key="8">
    <source>
        <dbReference type="ARBA" id="ARBA00023136"/>
    </source>
</evidence>
<evidence type="ECO:0000256" key="1">
    <source>
        <dbReference type="ARBA" id="ARBA00004651"/>
    </source>
</evidence>
<name>A0A975F259_9SPIR</name>
<dbReference type="RefSeq" id="WP_210119907.1">
    <property type="nucleotide sequence ID" value="NZ_CP054142.1"/>
</dbReference>
<evidence type="ECO:0000256" key="2">
    <source>
        <dbReference type="ARBA" id="ARBA00022448"/>
    </source>
</evidence>
<dbReference type="InterPro" id="IPR036640">
    <property type="entry name" value="ABC1_TM_sf"/>
</dbReference>
<dbReference type="SUPFAM" id="SSF90123">
    <property type="entry name" value="ABC transporter transmembrane region"/>
    <property type="match status" value="1"/>
</dbReference>
<protein>
    <submittedName>
        <fullName evidence="12">ABC transporter ATP-binding protein</fullName>
    </submittedName>
</protein>
<feature type="transmembrane region" description="Helical" evidence="9">
    <location>
        <begin position="278"/>
        <end position="299"/>
    </location>
</feature>
<feature type="transmembrane region" description="Helical" evidence="9">
    <location>
        <begin position="248"/>
        <end position="272"/>
    </location>
</feature>
<comment type="subcellular location">
    <subcellularLocation>
        <location evidence="1">Cell membrane</location>
        <topology evidence="1">Multi-pass membrane protein</topology>
    </subcellularLocation>
</comment>
<evidence type="ECO:0000313" key="12">
    <source>
        <dbReference type="EMBL" id="QTQ13181.1"/>
    </source>
</evidence>
<evidence type="ECO:0000256" key="4">
    <source>
        <dbReference type="ARBA" id="ARBA00022692"/>
    </source>
</evidence>
<dbReference type="Pfam" id="PF00664">
    <property type="entry name" value="ABC_membrane"/>
    <property type="match status" value="1"/>
</dbReference>
<dbReference type="SUPFAM" id="SSF52540">
    <property type="entry name" value="P-loop containing nucleoside triphosphate hydrolases"/>
    <property type="match status" value="1"/>
</dbReference>
<organism evidence="12 13">
    <name type="scientific">Treponema parvum</name>
    <dbReference type="NCBI Taxonomy" id="138851"/>
    <lineage>
        <taxon>Bacteria</taxon>
        <taxon>Pseudomonadati</taxon>
        <taxon>Spirochaetota</taxon>
        <taxon>Spirochaetia</taxon>
        <taxon>Spirochaetales</taxon>
        <taxon>Treponemataceae</taxon>
        <taxon>Treponema</taxon>
    </lineage>
</organism>
<dbReference type="SMART" id="SM00382">
    <property type="entry name" value="AAA"/>
    <property type="match status" value="1"/>
</dbReference>
<sequence>MVQKKKSAFSWILDFASSKKRLYICSVFLAIIGVMFSVIPYVILGGIVVKLLEGGTDWSFYLKRCGFMALCWVLRGLFHSFSTSCSHTATFNVLARTRALCLDKIARMPLGDVLDKSSGSIKNTICERIDQMETTLAHVTPEFTANILGSIAVFVLIFNINWKLGLSSLVTIPLGFLFYSFMTIDYKPKFERTVKSTKALNDTAVEYINGIEVIKAFGKADSSYEKFALAAKEGSACFVDWQKSVNVWFSLAMSIFPATLVSVLPLGAILIINETLEPYQLIYGIILSICSVQPLLTVATYTDDLAQIGVIVGEVADILQSEELTRPAVLVSDDKQSLKSKELNVTLEDVHFAYKEKEVLHGISMEIPSGKVTAFVGPSGSGKSTVAKLIASLWDVKKGSIKIGGVDVKKIPLEEVNKLVAYVNQDNFLFDRTVRENIRIGKPGASDAEVEEITKKAGCYDFIVSLENGFETMCGTSGGHLSGGEKQRICIARAMLKDAPIVILDEATAYTDPESEAVIQASVASLVKGKTLIVIAHRLSTICESDRIYVINDGNIENFGTHAELLNKCALYKTMWQSHIGVKDE</sequence>
<evidence type="ECO:0000259" key="10">
    <source>
        <dbReference type="PROSITE" id="PS50893"/>
    </source>
</evidence>
<keyword evidence="2" id="KW-0813">Transport</keyword>
<keyword evidence="13" id="KW-1185">Reference proteome</keyword>
<keyword evidence="5" id="KW-0547">Nucleotide-binding</keyword>
<dbReference type="GO" id="GO:0015421">
    <property type="term" value="F:ABC-type oligopeptide transporter activity"/>
    <property type="evidence" value="ECO:0007669"/>
    <property type="project" value="TreeGrafter"/>
</dbReference>
<reference evidence="12 13" key="1">
    <citation type="journal article" date="2021" name="Microbiol. Resour. Announc.">
        <title>Complete Genome Sequences of Three Human Oral Treponema parvum Isolates.</title>
        <authorList>
            <person name="Zeng H."/>
            <person name="Watt R.M."/>
        </authorList>
    </citation>
    <scope>NUCLEOTIDE SEQUENCE [LARGE SCALE GENOMIC DNA]</scope>
    <source>
        <strain evidence="12 13">ATCC 700770</strain>
    </source>
</reference>
<dbReference type="InterPro" id="IPR017871">
    <property type="entry name" value="ABC_transporter-like_CS"/>
</dbReference>
<feature type="transmembrane region" description="Helical" evidence="9">
    <location>
        <begin position="21"/>
        <end position="49"/>
    </location>
</feature>
<evidence type="ECO:0000256" key="7">
    <source>
        <dbReference type="ARBA" id="ARBA00022989"/>
    </source>
</evidence>
<dbReference type="GO" id="GO:0016887">
    <property type="term" value="F:ATP hydrolysis activity"/>
    <property type="evidence" value="ECO:0007669"/>
    <property type="project" value="InterPro"/>
</dbReference>
<evidence type="ECO:0000256" key="9">
    <source>
        <dbReference type="SAM" id="Phobius"/>
    </source>
</evidence>
<dbReference type="InterPro" id="IPR003593">
    <property type="entry name" value="AAA+_ATPase"/>
</dbReference>
<dbReference type="PROSITE" id="PS50929">
    <property type="entry name" value="ABC_TM1F"/>
    <property type="match status" value="1"/>
</dbReference>
<keyword evidence="3" id="KW-1003">Cell membrane</keyword>
<feature type="transmembrane region" description="Helical" evidence="9">
    <location>
        <begin position="143"/>
        <end position="160"/>
    </location>
</feature>
<dbReference type="PROSITE" id="PS50893">
    <property type="entry name" value="ABC_TRANSPORTER_2"/>
    <property type="match status" value="1"/>
</dbReference>
<dbReference type="Proteomes" id="UP000671908">
    <property type="component" value="Chromosome"/>
</dbReference>
<evidence type="ECO:0000313" key="13">
    <source>
        <dbReference type="Proteomes" id="UP000671908"/>
    </source>
</evidence>
<keyword evidence="6 12" id="KW-0067">ATP-binding</keyword>
<dbReference type="InterPro" id="IPR003439">
    <property type="entry name" value="ABC_transporter-like_ATP-bd"/>
</dbReference>
<dbReference type="Pfam" id="PF00005">
    <property type="entry name" value="ABC_tran"/>
    <property type="match status" value="1"/>
</dbReference>
<keyword evidence="7 9" id="KW-1133">Transmembrane helix</keyword>
<dbReference type="Gene3D" id="3.40.50.300">
    <property type="entry name" value="P-loop containing nucleotide triphosphate hydrolases"/>
    <property type="match status" value="1"/>
</dbReference>
<dbReference type="KEGG" id="tpav:HRQ91_01200"/>
<dbReference type="AlphaFoldDB" id="A0A975F259"/>
<evidence type="ECO:0000256" key="3">
    <source>
        <dbReference type="ARBA" id="ARBA00022475"/>
    </source>
</evidence>
<proteinExistence type="predicted"/>
<dbReference type="GO" id="GO:0005524">
    <property type="term" value="F:ATP binding"/>
    <property type="evidence" value="ECO:0007669"/>
    <property type="project" value="UniProtKB-KW"/>
</dbReference>
<dbReference type="InterPro" id="IPR039421">
    <property type="entry name" value="Type_1_exporter"/>
</dbReference>
<accession>A0A975F259</accession>
<dbReference type="PROSITE" id="PS00211">
    <property type="entry name" value="ABC_TRANSPORTER_1"/>
    <property type="match status" value="1"/>
</dbReference>
<feature type="domain" description="ABC transporter" evidence="10">
    <location>
        <begin position="345"/>
        <end position="578"/>
    </location>
</feature>
<feature type="domain" description="ABC transmembrane type-1" evidence="11">
    <location>
        <begin position="26"/>
        <end position="307"/>
    </location>
</feature>
<feature type="transmembrane region" description="Helical" evidence="9">
    <location>
        <begin position="166"/>
        <end position="186"/>
    </location>
</feature>
<evidence type="ECO:0000259" key="11">
    <source>
        <dbReference type="PROSITE" id="PS50929"/>
    </source>
</evidence>
<dbReference type="GO" id="GO:0005886">
    <property type="term" value="C:plasma membrane"/>
    <property type="evidence" value="ECO:0007669"/>
    <property type="project" value="UniProtKB-SubCell"/>
</dbReference>
<dbReference type="InterPro" id="IPR011527">
    <property type="entry name" value="ABC1_TM_dom"/>
</dbReference>
<dbReference type="EMBL" id="CP054142">
    <property type="protein sequence ID" value="QTQ13181.1"/>
    <property type="molecule type" value="Genomic_DNA"/>
</dbReference>
<dbReference type="PANTHER" id="PTHR43394">
    <property type="entry name" value="ATP-DEPENDENT PERMEASE MDL1, MITOCHONDRIAL"/>
    <property type="match status" value="1"/>
</dbReference>
<keyword evidence="4 9" id="KW-0812">Transmembrane</keyword>
<keyword evidence="8 9" id="KW-0472">Membrane</keyword>
<dbReference type="InterPro" id="IPR027417">
    <property type="entry name" value="P-loop_NTPase"/>
</dbReference>
<gene>
    <name evidence="12" type="ORF">HRQ91_01200</name>
</gene>
<dbReference type="PANTHER" id="PTHR43394:SF1">
    <property type="entry name" value="ATP-BINDING CASSETTE SUB-FAMILY B MEMBER 10, MITOCHONDRIAL"/>
    <property type="match status" value="1"/>
</dbReference>
<evidence type="ECO:0000256" key="6">
    <source>
        <dbReference type="ARBA" id="ARBA00022840"/>
    </source>
</evidence>
<evidence type="ECO:0000256" key="5">
    <source>
        <dbReference type="ARBA" id="ARBA00022741"/>
    </source>
</evidence>
<dbReference type="FunFam" id="3.40.50.300:FF:000221">
    <property type="entry name" value="Multidrug ABC transporter ATP-binding protein"/>
    <property type="match status" value="1"/>
</dbReference>
<dbReference type="Gene3D" id="1.20.1560.10">
    <property type="entry name" value="ABC transporter type 1, transmembrane domain"/>
    <property type="match status" value="1"/>
</dbReference>